<keyword evidence="3 9" id="KW-0813">Transport</keyword>
<evidence type="ECO:0000256" key="7">
    <source>
        <dbReference type="ARBA" id="ARBA00022989"/>
    </source>
</evidence>
<feature type="compositionally biased region" description="Low complexity" evidence="10">
    <location>
        <begin position="502"/>
        <end position="516"/>
    </location>
</feature>
<feature type="region of interest" description="Disordered" evidence="10">
    <location>
        <begin position="1"/>
        <end position="20"/>
    </location>
</feature>
<dbReference type="EMBL" id="BDRX01000090">
    <property type="protein sequence ID" value="GBF96975.1"/>
    <property type="molecule type" value="Genomic_DNA"/>
</dbReference>
<dbReference type="PANTHER" id="PTHR31187">
    <property type="match status" value="1"/>
</dbReference>
<feature type="region of interest" description="Disordered" evidence="10">
    <location>
        <begin position="777"/>
        <end position="797"/>
    </location>
</feature>
<dbReference type="STRING" id="307507.A0A2V0PIV3"/>
<accession>A0A2V0PIV3</accession>
<feature type="transmembrane region" description="Helical" evidence="9">
    <location>
        <begin position="655"/>
        <end position="678"/>
    </location>
</feature>
<reference evidence="11 12" key="1">
    <citation type="journal article" date="2018" name="Sci. Rep.">
        <title>Raphidocelis subcapitata (=Pseudokirchneriella subcapitata) provides an insight into genome evolution and environmental adaptations in the Sphaeropleales.</title>
        <authorList>
            <person name="Suzuki S."/>
            <person name="Yamaguchi H."/>
            <person name="Nakajima N."/>
            <person name="Kawachi M."/>
        </authorList>
    </citation>
    <scope>NUCLEOTIDE SEQUENCE [LARGE SCALE GENOMIC DNA]</scope>
    <source>
        <strain evidence="11 12">NIES-35</strain>
    </source>
</reference>
<feature type="transmembrane region" description="Helical" evidence="9">
    <location>
        <begin position="728"/>
        <end position="757"/>
    </location>
</feature>
<keyword evidence="9" id="KW-0934">Plastid</keyword>
<dbReference type="AlphaFoldDB" id="A0A2V0PIV3"/>
<comment type="caution">
    <text evidence="11">The sequence shown here is derived from an EMBL/GenBank/DDBJ whole genome shotgun (WGS) entry which is preliminary data.</text>
</comment>
<keyword evidence="6 9" id="KW-0067">ATP-binding</keyword>
<keyword evidence="12" id="KW-1185">Reference proteome</keyword>
<dbReference type="InterPro" id="IPR004667">
    <property type="entry name" value="ADP_ATP_car_bac_type"/>
</dbReference>
<keyword evidence="7 9" id="KW-1133">Transmembrane helix</keyword>
<feature type="transmembrane region" description="Helical" evidence="9">
    <location>
        <begin position="292"/>
        <end position="314"/>
    </location>
</feature>
<evidence type="ECO:0000256" key="1">
    <source>
        <dbReference type="ARBA" id="ARBA00004141"/>
    </source>
</evidence>
<evidence type="ECO:0000256" key="9">
    <source>
        <dbReference type="RuleBase" id="RU363121"/>
    </source>
</evidence>
<evidence type="ECO:0000256" key="6">
    <source>
        <dbReference type="ARBA" id="ARBA00022840"/>
    </source>
</evidence>
<comment type="subcellular location">
    <subcellularLocation>
        <location evidence="1">Membrane</location>
        <topology evidence="1">Multi-pass membrane protein</topology>
    </subcellularLocation>
    <subcellularLocation>
        <location evidence="9">Plastid</location>
        <location evidence="9">Chloroplast membrane</location>
        <topology evidence="9">Multi-pass membrane protein</topology>
    </subcellularLocation>
</comment>
<keyword evidence="4 9" id="KW-0812">Transmembrane</keyword>
<feature type="compositionally biased region" description="Low complexity" evidence="10">
    <location>
        <begin position="787"/>
        <end position="797"/>
    </location>
</feature>
<gene>
    <name evidence="11" type="ORF">Rsub_09772</name>
</gene>
<sequence length="829" mass="84747">MRSTPLSGPGASRRPVCSSSPRCRPLARATAAVPLRIQAAAPCAQPGWLARPRHARLLAPPAACPLPAWRRLPCAAALPPLPARRLRCPPPPAAAARGGGGGAVPAGLASLPLLGPAIVALEAYTQRVSALSGRFLPMLSLFFLLSFANTLLDSLKDSLVITAAGGGAAVLPFLSVYAVLPASLAFFVAYSAASHRFGRTALFNGIVAAFGAFFLAFAVFLMPNAHTLHQHAFADALQQVLPVGLSGAVGMVRNWTFTLFFCASELWGDVCCGVLFWNLANDTTSLAEAPTLYPLFGLGANMAQALAGLVLKASCGSGNFVREVQTTLAVVLAMAAAAVVVHGRISSRAARPARQAVLPPRPGSRAATLAAAAAAAGHDHGSAASVDVGDVGSAEDFAALLEERRRSSGAASSSGGGANGAAGSGAAGGARGSSSGSSSSYGAPAAGVGSNGAVAGSGSSGAADPHSEPQHPHSGAANGHTIFGGVPMAGADDVWDAALAPQQQQQQQQQQGQQRQRLVKVDEGPDAAPKHPPGLQATLALLAASVEIRALAVMSLAQGLATSLMEFCWKSHIRLLYPAPSDFTAFLGDVATWTGVSTAALMLASPLLFERLGWRGVAGATPKILLYGGSAFFGAAIAYQHFFARAHAAAAAAGAAHPATGTWLLVGVVFGGALLYVWSKGAKFSLFKPAEEMVYLCMDEEGRTRGKAAIDVVGSQTGKSGGSLLQQALLVVSAGAISGPILPILFVVYFGILRGWLDAVRDLSARRRYTLNSPMHSLEEEDPWPQPGAAGAAVVAAPPRPEEVAARLEAAELAARLRELQRGRGGVGA</sequence>
<dbReference type="OrthoDB" id="2190844at2759"/>
<dbReference type="InParanoid" id="A0A2V0PIV3"/>
<evidence type="ECO:0000256" key="10">
    <source>
        <dbReference type="SAM" id="MobiDB-lite"/>
    </source>
</evidence>
<protein>
    <recommendedName>
        <fullName evidence="9">ADP,ATP carrier protein</fullName>
    </recommendedName>
</protein>
<evidence type="ECO:0000256" key="3">
    <source>
        <dbReference type="ARBA" id="ARBA00022448"/>
    </source>
</evidence>
<evidence type="ECO:0000256" key="8">
    <source>
        <dbReference type="ARBA" id="ARBA00023136"/>
    </source>
</evidence>
<dbReference type="GO" id="GO:0031969">
    <property type="term" value="C:chloroplast membrane"/>
    <property type="evidence" value="ECO:0007669"/>
    <property type="project" value="UniProtKB-SubCell"/>
</dbReference>
<dbReference type="GO" id="GO:0005524">
    <property type="term" value="F:ATP binding"/>
    <property type="evidence" value="ECO:0007669"/>
    <property type="project" value="UniProtKB-KW"/>
</dbReference>
<feature type="compositionally biased region" description="Low complexity" evidence="10">
    <location>
        <begin position="432"/>
        <end position="463"/>
    </location>
</feature>
<dbReference type="Pfam" id="PF03219">
    <property type="entry name" value="TLC"/>
    <property type="match status" value="2"/>
</dbReference>
<evidence type="ECO:0000256" key="5">
    <source>
        <dbReference type="ARBA" id="ARBA00022741"/>
    </source>
</evidence>
<evidence type="ECO:0000256" key="2">
    <source>
        <dbReference type="ARBA" id="ARBA00007127"/>
    </source>
</evidence>
<keyword evidence="8 9" id="KW-0472">Membrane</keyword>
<feature type="compositionally biased region" description="Gly residues" evidence="10">
    <location>
        <begin position="414"/>
        <end position="431"/>
    </location>
</feature>
<evidence type="ECO:0000256" key="4">
    <source>
        <dbReference type="ARBA" id="ARBA00022692"/>
    </source>
</evidence>
<feature type="transmembrane region" description="Helical" evidence="9">
    <location>
        <begin position="255"/>
        <end position="280"/>
    </location>
</feature>
<comment type="similarity">
    <text evidence="2 9">Belongs to the ADP/ATP translocase tlc family.</text>
</comment>
<evidence type="ECO:0000313" key="12">
    <source>
        <dbReference type="Proteomes" id="UP000247498"/>
    </source>
</evidence>
<feature type="region of interest" description="Disordered" evidence="10">
    <location>
        <begin position="500"/>
        <end position="533"/>
    </location>
</feature>
<keyword evidence="9" id="KW-0150">Chloroplast</keyword>
<feature type="transmembrane region" description="Helical" evidence="9">
    <location>
        <begin position="326"/>
        <end position="345"/>
    </location>
</feature>
<feature type="transmembrane region" description="Helical" evidence="9">
    <location>
        <begin position="135"/>
        <end position="152"/>
    </location>
</feature>
<feature type="transmembrane region" description="Helical" evidence="9">
    <location>
        <begin position="624"/>
        <end position="643"/>
    </location>
</feature>
<feature type="transmembrane region" description="Helical" evidence="9">
    <location>
        <begin position="158"/>
        <end position="189"/>
    </location>
</feature>
<evidence type="ECO:0000313" key="11">
    <source>
        <dbReference type="EMBL" id="GBF96975.1"/>
    </source>
</evidence>
<keyword evidence="5 9" id="KW-0547">Nucleotide-binding</keyword>
<organism evidence="11 12">
    <name type="scientific">Raphidocelis subcapitata</name>
    <dbReference type="NCBI Taxonomy" id="307507"/>
    <lineage>
        <taxon>Eukaryota</taxon>
        <taxon>Viridiplantae</taxon>
        <taxon>Chlorophyta</taxon>
        <taxon>core chlorophytes</taxon>
        <taxon>Chlorophyceae</taxon>
        <taxon>CS clade</taxon>
        <taxon>Sphaeropleales</taxon>
        <taxon>Selenastraceae</taxon>
        <taxon>Raphidocelis</taxon>
    </lineage>
</organism>
<dbReference type="PANTHER" id="PTHR31187:SF1">
    <property type="entry name" value="ADP,ATP CARRIER PROTEIN 1"/>
    <property type="match status" value="1"/>
</dbReference>
<dbReference type="Proteomes" id="UP000247498">
    <property type="component" value="Unassembled WGS sequence"/>
</dbReference>
<feature type="region of interest" description="Disordered" evidence="10">
    <location>
        <begin position="408"/>
        <end position="483"/>
    </location>
</feature>
<name>A0A2V0PIV3_9CHLO</name>
<dbReference type="GO" id="GO:0005471">
    <property type="term" value="F:ATP:ADP antiporter activity"/>
    <property type="evidence" value="ECO:0007669"/>
    <property type="project" value="InterPro"/>
</dbReference>
<feature type="transmembrane region" description="Helical" evidence="9">
    <location>
        <begin position="201"/>
        <end position="222"/>
    </location>
</feature>
<proteinExistence type="inferred from homology"/>